<accession>A0ABV1VDG5</accession>
<keyword evidence="1" id="KW-0238">DNA-binding</keyword>
<dbReference type="EMBL" id="JBEPCV010000009">
    <property type="protein sequence ID" value="MER6904543.1"/>
    <property type="molecule type" value="Genomic_DNA"/>
</dbReference>
<comment type="caution">
    <text evidence="3">The sequence shown here is derived from an EMBL/GenBank/DDBJ whole genome shotgun (WGS) entry which is preliminary data.</text>
</comment>
<dbReference type="PRINTS" id="PR00040">
    <property type="entry name" value="HTHMERR"/>
</dbReference>
<evidence type="ECO:0000259" key="2">
    <source>
        <dbReference type="PROSITE" id="PS50937"/>
    </source>
</evidence>
<feature type="domain" description="HTH merR-type" evidence="2">
    <location>
        <begin position="24"/>
        <end position="89"/>
    </location>
</feature>
<protein>
    <submittedName>
        <fullName evidence="3">MerR family transcriptional regulator</fullName>
    </submittedName>
</protein>
<dbReference type="Pfam" id="PF13411">
    <property type="entry name" value="MerR_1"/>
    <property type="match status" value="1"/>
</dbReference>
<dbReference type="PROSITE" id="PS00552">
    <property type="entry name" value="HTH_MERR_1"/>
    <property type="match status" value="1"/>
</dbReference>
<dbReference type="PANTHER" id="PTHR30204:SF93">
    <property type="entry name" value="HTH MERR-TYPE DOMAIN-CONTAINING PROTEIN"/>
    <property type="match status" value="1"/>
</dbReference>
<proteinExistence type="predicted"/>
<reference evidence="3 4" key="1">
    <citation type="submission" date="2024-06" db="EMBL/GenBank/DDBJ databases">
        <title>The Natural Products Discovery Center: Release of the First 8490 Sequenced Strains for Exploring Actinobacteria Biosynthetic Diversity.</title>
        <authorList>
            <person name="Kalkreuter E."/>
            <person name="Kautsar S.A."/>
            <person name="Yang D."/>
            <person name="Bader C.D."/>
            <person name="Teijaro C.N."/>
            <person name="Fluegel L."/>
            <person name="Davis C.M."/>
            <person name="Simpson J.R."/>
            <person name="Lauterbach L."/>
            <person name="Steele A.D."/>
            <person name="Gui C."/>
            <person name="Meng S."/>
            <person name="Li G."/>
            <person name="Viehrig K."/>
            <person name="Ye F."/>
            <person name="Su P."/>
            <person name="Kiefer A.F."/>
            <person name="Nichols A."/>
            <person name="Cepeda A.J."/>
            <person name="Yan W."/>
            <person name="Fan B."/>
            <person name="Jiang Y."/>
            <person name="Adhikari A."/>
            <person name="Zheng C.-J."/>
            <person name="Schuster L."/>
            <person name="Cowan T.M."/>
            <person name="Smanski M.J."/>
            <person name="Chevrette M.G."/>
            <person name="De Carvalho L.P.S."/>
            <person name="Shen B."/>
        </authorList>
    </citation>
    <scope>NUCLEOTIDE SEQUENCE [LARGE SCALE GENOMIC DNA]</scope>
    <source>
        <strain evidence="3 4">NPDC000632</strain>
    </source>
</reference>
<dbReference type="PROSITE" id="PS50937">
    <property type="entry name" value="HTH_MERR_2"/>
    <property type="match status" value="1"/>
</dbReference>
<evidence type="ECO:0000256" key="1">
    <source>
        <dbReference type="ARBA" id="ARBA00023125"/>
    </source>
</evidence>
<dbReference type="InterPro" id="IPR009061">
    <property type="entry name" value="DNA-bd_dom_put_sf"/>
</dbReference>
<keyword evidence="4" id="KW-1185">Reference proteome</keyword>
<name>A0ABV1VDG5_9ACTN</name>
<dbReference type="Gene3D" id="1.10.1660.10">
    <property type="match status" value="1"/>
</dbReference>
<dbReference type="Proteomes" id="UP001490330">
    <property type="component" value="Unassembled WGS sequence"/>
</dbReference>
<evidence type="ECO:0000313" key="4">
    <source>
        <dbReference type="Proteomes" id="UP001490330"/>
    </source>
</evidence>
<dbReference type="RefSeq" id="WP_350716234.1">
    <property type="nucleotide sequence ID" value="NZ_JBEPCO010000004.1"/>
</dbReference>
<dbReference type="InterPro" id="IPR047057">
    <property type="entry name" value="MerR_fam"/>
</dbReference>
<dbReference type="PANTHER" id="PTHR30204">
    <property type="entry name" value="REDOX-CYCLING DRUG-SENSING TRANSCRIPTIONAL ACTIVATOR SOXR"/>
    <property type="match status" value="1"/>
</dbReference>
<dbReference type="SMART" id="SM00422">
    <property type="entry name" value="HTH_MERR"/>
    <property type="match status" value="1"/>
</dbReference>
<sequence length="144" mass="15862">MPQDGMASRQREGQVDEEEPTVLISELAVRTGVSARALRHYEDRGLLVPARNSSGYRDYSASDVTRVAQIRTMISAGLGTSTIQRYFDCVRTGDHGMALEMCPDLRAELDSLARRLDARQAELHETRRRLSELVSTGGGAPTTP</sequence>
<evidence type="ECO:0000313" key="3">
    <source>
        <dbReference type="EMBL" id="MER6904543.1"/>
    </source>
</evidence>
<dbReference type="SUPFAM" id="SSF46955">
    <property type="entry name" value="Putative DNA-binding domain"/>
    <property type="match status" value="1"/>
</dbReference>
<gene>
    <name evidence="3" type="ORF">ABT322_12335</name>
</gene>
<dbReference type="InterPro" id="IPR000551">
    <property type="entry name" value="MerR-type_HTH_dom"/>
</dbReference>
<organism evidence="3 4">
    <name type="scientific">Streptomyces flaveolus</name>
    <dbReference type="NCBI Taxonomy" id="67297"/>
    <lineage>
        <taxon>Bacteria</taxon>
        <taxon>Bacillati</taxon>
        <taxon>Actinomycetota</taxon>
        <taxon>Actinomycetes</taxon>
        <taxon>Kitasatosporales</taxon>
        <taxon>Streptomycetaceae</taxon>
        <taxon>Streptomyces</taxon>
    </lineage>
</organism>